<evidence type="ECO:0000256" key="2">
    <source>
        <dbReference type="ARBA" id="ARBA00022559"/>
    </source>
</evidence>
<dbReference type="SMART" id="SM01060">
    <property type="entry name" value="Catalase"/>
    <property type="match status" value="1"/>
</dbReference>
<dbReference type="InterPro" id="IPR020835">
    <property type="entry name" value="Catalase_sf"/>
</dbReference>
<reference evidence="8 9" key="1">
    <citation type="submission" date="2021-01" db="EMBL/GenBank/DDBJ databases">
        <title>WGS of actinomycetes isolated from Thailand.</title>
        <authorList>
            <person name="Thawai C."/>
        </authorList>
    </citation>
    <scope>NUCLEOTIDE SEQUENCE [LARGE SCALE GENOMIC DNA]</scope>
    <source>
        <strain evidence="8 9">LPG 2</strain>
    </source>
</reference>
<evidence type="ECO:0000256" key="5">
    <source>
        <dbReference type="ARBA" id="ARBA00023002"/>
    </source>
</evidence>
<comment type="similarity">
    <text evidence="1">Belongs to the catalase family.</text>
</comment>
<evidence type="ECO:0000313" key="9">
    <source>
        <dbReference type="Proteomes" id="UP000602198"/>
    </source>
</evidence>
<accession>A0ABS1MH00</accession>
<keyword evidence="5 8" id="KW-0560">Oxidoreductase</keyword>
<sequence>MDANDYQRLVERMTEATGSAPGQRLLHTRGTWVAGFFEPVPLASDLCAAGVFGPDPTPVTGRFSSTLGGARGHDGDAGDHGFAVRMGELDLVMFTLPVFFVRTAADMVEFLEASGSGDGERMAAFLHHHPEAATAMHLAETACPITSFTGVSYHGVHAFGLVDQSGAERFARLRWRPLRALPALDPAAACARPPDYLATELASRLPARFALTAQVPGTGHDIHDPTRLWPETEEIPLGILTLNRVESPTREPDFDPLRLPPGMLAPLDQLARDRHRLYRSARLARFAADIR</sequence>
<gene>
    <name evidence="8" type="ORF">JK358_36680</name>
</gene>
<evidence type="ECO:0000259" key="7">
    <source>
        <dbReference type="SMART" id="SM01060"/>
    </source>
</evidence>
<organism evidence="8 9">
    <name type="scientific">Nocardia acididurans</name>
    <dbReference type="NCBI Taxonomy" id="2802282"/>
    <lineage>
        <taxon>Bacteria</taxon>
        <taxon>Bacillati</taxon>
        <taxon>Actinomycetota</taxon>
        <taxon>Actinomycetes</taxon>
        <taxon>Mycobacteriales</taxon>
        <taxon>Nocardiaceae</taxon>
        <taxon>Nocardia</taxon>
    </lineage>
</organism>
<dbReference type="InterPro" id="IPR018028">
    <property type="entry name" value="Catalase"/>
</dbReference>
<dbReference type="Gene3D" id="2.40.180.10">
    <property type="entry name" value="Catalase core domain"/>
    <property type="match status" value="1"/>
</dbReference>
<dbReference type="SUPFAM" id="SSF56634">
    <property type="entry name" value="Heme-dependent catalase-like"/>
    <property type="match status" value="1"/>
</dbReference>
<evidence type="ECO:0000313" key="8">
    <source>
        <dbReference type="EMBL" id="MBL1079947.1"/>
    </source>
</evidence>
<dbReference type="Proteomes" id="UP000602198">
    <property type="component" value="Unassembled WGS sequence"/>
</dbReference>
<dbReference type="Pfam" id="PF00199">
    <property type="entry name" value="Catalase"/>
    <property type="match status" value="1"/>
</dbReference>
<dbReference type="EC" id="1.11.1.6" evidence="8"/>
<dbReference type="InterPro" id="IPR011614">
    <property type="entry name" value="Catalase_core"/>
</dbReference>
<protein>
    <submittedName>
        <fullName evidence="8">Catalase</fullName>
        <ecNumber evidence="8">1.11.1.6</ecNumber>
    </submittedName>
</protein>
<proteinExistence type="inferred from homology"/>
<keyword evidence="3" id="KW-0349">Heme</keyword>
<dbReference type="RefSeq" id="WP_201957917.1">
    <property type="nucleotide sequence ID" value="NZ_JAERRJ010000021.1"/>
</dbReference>
<keyword evidence="9" id="KW-1185">Reference proteome</keyword>
<dbReference type="PROSITE" id="PS51402">
    <property type="entry name" value="CATALASE_3"/>
    <property type="match status" value="1"/>
</dbReference>
<keyword evidence="6" id="KW-0408">Iron</keyword>
<evidence type="ECO:0000256" key="6">
    <source>
        <dbReference type="ARBA" id="ARBA00023004"/>
    </source>
</evidence>
<dbReference type="PANTHER" id="PTHR11465:SF9">
    <property type="entry name" value="CATALASE"/>
    <property type="match status" value="1"/>
</dbReference>
<name>A0ABS1MH00_9NOCA</name>
<evidence type="ECO:0000256" key="1">
    <source>
        <dbReference type="ARBA" id="ARBA00005329"/>
    </source>
</evidence>
<dbReference type="GO" id="GO:0004096">
    <property type="term" value="F:catalase activity"/>
    <property type="evidence" value="ECO:0007669"/>
    <property type="project" value="UniProtKB-EC"/>
</dbReference>
<evidence type="ECO:0000256" key="3">
    <source>
        <dbReference type="ARBA" id="ARBA00022617"/>
    </source>
</evidence>
<keyword evidence="2 8" id="KW-0575">Peroxidase</keyword>
<dbReference type="EMBL" id="JAERRJ010000021">
    <property type="protein sequence ID" value="MBL1079947.1"/>
    <property type="molecule type" value="Genomic_DNA"/>
</dbReference>
<keyword evidence="4" id="KW-0479">Metal-binding</keyword>
<comment type="caution">
    <text evidence="8">The sequence shown here is derived from an EMBL/GenBank/DDBJ whole genome shotgun (WGS) entry which is preliminary data.</text>
</comment>
<dbReference type="Gene3D" id="1.20.1280.120">
    <property type="match status" value="1"/>
</dbReference>
<feature type="domain" description="Catalase core" evidence="7">
    <location>
        <begin position="14"/>
        <end position="291"/>
    </location>
</feature>
<dbReference type="PANTHER" id="PTHR11465">
    <property type="entry name" value="CATALASE"/>
    <property type="match status" value="1"/>
</dbReference>
<evidence type="ECO:0000256" key="4">
    <source>
        <dbReference type="ARBA" id="ARBA00022723"/>
    </source>
</evidence>